<dbReference type="PANTHER" id="PTHR46696:SF4">
    <property type="entry name" value="BIOTIN BIOSYNTHESIS CYTOCHROME P450"/>
    <property type="match status" value="1"/>
</dbReference>
<evidence type="ECO:0000256" key="4">
    <source>
        <dbReference type="ARBA" id="ARBA00022723"/>
    </source>
</evidence>
<dbReference type="SUPFAM" id="SSF48264">
    <property type="entry name" value="Cytochrome P450"/>
    <property type="match status" value="1"/>
</dbReference>
<name>A0A5A7S7G6_9NOCA</name>
<evidence type="ECO:0000256" key="7">
    <source>
        <dbReference type="ARBA" id="ARBA00023033"/>
    </source>
</evidence>
<comment type="caution">
    <text evidence="9">The sequence shown here is derived from an EMBL/GenBank/DDBJ whole genome shotgun (WGS) entry which is preliminary data.</text>
</comment>
<dbReference type="PANTHER" id="PTHR46696">
    <property type="entry name" value="P450, PUTATIVE (EUROFUNG)-RELATED"/>
    <property type="match status" value="1"/>
</dbReference>
<dbReference type="PRINTS" id="PR00385">
    <property type="entry name" value="P450"/>
</dbReference>
<dbReference type="InterPro" id="IPR001128">
    <property type="entry name" value="Cyt_P450"/>
</dbReference>
<dbReference type="PROSITE" id="PS00086">
    <property type="entry name" value="CYTOCHROME_P450"/>
    <property type="match status" value="1"/>
</dbReference>
<evidence type="ECO:0000313" key="9">
    <source>
        <dbReference type="EMBL" id="KAA0022100.1"/>
    </source>
</evidence>
<keyword evidence="4 8" id="KW-0479">Metal-binding</keyword>
<keyword evidence="6 8" id="KW-0408">Iron</keyword>
<dbReference type="EMBL" id="VLNY01000007">
    <property type="protein sequence ID" value="KAA0022100.1"/>
    <property type="molecule type" value="Genomic_DNA"/>
</dbReference>
<evidence type="ECO:0000313" key="10">
    <source>
        <dbReference type="Proteomes" id="UP000322244"/>
    </source>
</evidence>
<dbReference type="InterPro" id="IPR017972">
    <property type="entry name" value="Cyt_P450_CS"/>
</dbReference>
<comment type="similarity">
    <text evidence="2 8">Belongs to the cytochrome P450 family.</text>
</comment>
<organism evidence="9 10">
    <name type="scientific">Antrihabitans cavernicola</name>
    <dbReference type="NCBI Taxonomy" id="2495913"/>
    <lineage>
        <taxon>Bacteria</taxon>
        <taxon>Bacillati</taxon>
        <taxon>Actinomycetota</taxon>
        <taxon>Actinomycetes</taxon>
        <taxon>Mycobacteriales</taxon>
        <taxon>Nocardiaceae</taxon>
        <taxon>Antrihabitans</taxon>
    </lineage>
</organism>
<evidence type="ECO:0000256" key="8">
    <source>
        <dbReference type="RuleBase" id="RU000461"/>
    </source>
</evidence>
<keyword evidence="10" id="KW-1185">Reference proteome</keyword>
<accession>A0A5A7S7G6</accession>
<dbReference type="CDD" id="cd20625">
    <property type="entry name" value="CYP164-like"/>
    <property type="match status" value="1"/>
</dbReference>
<proteinExistence type="inferred from homology"/>
<evidence type="ECO:0000256" key="3">
    <source>
        <dbReference type="ARBA" id="ARBA00022617"/>
    </source>
</evidence>
<gene>
    <name evidence="9" type="ORF">FOY51_16810</name>
</gene>
<dbReference type="Gene3D" id="1.10.630.10">
    <property type="entry name" value="Cytochrome P450"/>
    <property type="match status" value="1"/>
</dbReference>
<dbReference type="GO" id="GO:0008395">
    <property type="term" value="F:steroid hydroxylase activity"/>
    <property type="evidence" value="ECO:0007669"/>
    <property type="project" value="TreeGrafter"/>
</dbReference>
<dbReference type="GO" id="GO:0036199">
    <property type="term" value="F:cholest-4-en-3-one 26-monooxygenase activity"/>
    <property type="evidence" value="ECO:0007669"/>
    <property type="project" value="TreeGrafter"/>
</dbReference>
<dbReference type="GO" id="GO:0020037">
    <property type="term" value="F:heme binding"/>
    <property type="evidence" value="ECO:0007669"/>
    <property type="project" value="InterPro"/>
</dbReference>
<dbReference type="Proteomes" id="UP000322244">
    <property type="component" value="Unassembled WGS sequence"/>
</dbReference>
<keyword evidence="7 8" id="KW-0503">Monooxygenase</keyword>
<reference evidence="9 10" key="1">
    <citation type="submission" date="2019-07" db="EMBL/GenBank/DDBJ databases">
        <title>Rhodococcus cavernicolus sp. nov., isolated from a cave.</title>
        <authorList>
            <person name="Lee S.D."/>
        </authorList>
    </citation>
    <scope>NUCLEOTIDE SEQUENCE [LARGE SCALE GENOMIC DNA]</scope>
    <source>
        <strain evidence="9 10">C1-24</strain>
    </source>
</reference>
<keyword evidence="5 8" id="KW-0560">Oxidoreductase</keyword>
<evidence type="ECO:0000256" key="2">
    <source>
        <dbReference type="ARBA" id="ARBA00010617"/>
    </source>
</evidence>
<sequence length="431" mass="47337">MHYGPRAFLSIQAKRRDPFAQLLVGPRRGIEPYPAIERIRGRGRVVHTPFAWVTADHEICRTILRDNRFIASPPEELDLPRPLPWVLSKTDPKITNPVEPPSMLMIDPPEHTRHRHAVARTFTPRAIGQLHGRVEQLTDQLLDELAAKQRPDLIRDFALQLPAAVISEILGMPEEHRPQMLEWGESGAPLLDLGLSWRTFQRAMAGLRSADDYLSAHIERLRAAPGDNLLSELVANDELSKRELMSTASLLIGAGFETTVNLIGAGFVLLAAHPDQLAMLRADPTRWPAAVDEILRFDSPVQMTARTAGCDIELAGKRIPEGAMIVPLIGGANRDPGVFADPDIFDISRSNAKEHLSFGSGIHSCLGASLARMEGAIALQALFDRFPDLRLDGQPKRRALVTLRGYDSLPVTLAPSDQIAAANQPHGAGGE</sequence>
<dbReference type="GO" id="GO:0006707">
    <property type="term" value="P:cholesterol catabolic process"/>
    <property type="evidence" value="ECO:0007669"/>
    <property type="project" value="TreeGrafter"/>
</dbReference>
<dbReference type="InterPro" id="IPR036396">
    <property type="entry name" value="Cyt_P450_sf"/>
</dbReference>
<dbReference type="OrthoDB" id="142769at2"/>
<evidence type="ECO:0000256" key="5">
    <source>
        <dbReference type="ARBA" id="ARBA00023002"/>
    </source>
</evidence>
<evidence type="ECO:0000256" key="1">
    <source>
        <dbReference type="ARBA" id="ARBA00001971"/>
    </source>
</evidence>
<dbReference type="InterPro" id="IPR002397">
    <property type="entry name" value="Cyt_P450_B"/>
</dbReference>
<comment type="cofactor">
    <cofactor evidence="1">
        <name>heme</name>
        <dbReference type="ChEBI" id="CHEBI:30413"/>
    </cofactor>
</comment>
<dbReference type="PRINTS" id="PR00359">
    <property type="entry name" value="BP450"/>
</dbReference>
<protein>
    <submittedName>
        <fullName evidence="9">Cytochrome P450</fullName>
    </submittedName>
</protein>
<dbReference type="FunFam" id="1.10.630.10:FF:000018">
    <property type="entry name" value="Cytochrome P450 monooxygenase"/>
    <property type="match status" value="1"/>
</dbReference>
<evidence type="ECO:0000256" key="6">
    <source>
        <dbReference type="ARBA" id="ARBA00023004"/>
    </source>
</evidence>
<keyword evidence="3 8" id="KW-0349">Heme</keyword>
<dbReference type="Pfam" id="PF00067">
    <property type="entry name" value="p450"/>
    <property type="match status" value="2"/>
</dbReference>
<dbReference type="AlphaFoldDB" id="A0A5A7S7G6"/>
<dbReference type="GO" id="GO:0005506">
    <property type="term" value="F:iron ion binding"/>
    <property type="evidence" value="ECO:0007669"/>
    <property type="project" value="InterPro"/>
</dbReference>